<dbReference type="PANTHER" id="PTHR22855">
    <property type="entry name" value="ACETYL, PROPIONYL, PYRUVATE, AND GLUTACONYL CARBOXYLASE-RELATED"/>
    <property type="match status" value="1"/>
</dbReference>
<dbReference type="InterPro" id="IPR029045">
    <property type="entry name" value="ClpP/crotonase-like_dom_sf"/>
</dbReference>
<evidence type="ECO:0000256" key="5">
    <source>
        <dbReference type="ARBA" id="ARBA00031404"/>
    </source>
</evidence>
<dbReference type="EnsemblMetazoa" id="CLYHEMT020444.1">
    <property type="protein sequence ID" value="CLYHEMP020444.1"/>
    <property type="gene ID" value="CLYHEMG020444"/>
</dbReference>
<dbReference type="PANTHER" id="PTHR22855:SF47">
    <property type="entry name" value="METHYLCROTONOYL-COA CARBOXYLASE"/>
    <property type="match status" value="1"/>
</dbReference>
<dbReference type="GO" id="GO:0004485">
    <property type="term" value="F:methylcrotonoyl-CoA carboxylase activity"/>
    <property type="evidence" value="ECO:0007669"/>
    <property type="project" value="UniProtKB-EC"/>
</dbReference>
<dbReference type="UniPathway" id="UPA00363">
    <property type="reaction ID" value="UER00861"/>
</dbReference>
<comment type="pathway">
    <text evidence="1">Amino-acid degradation; L-leucine degradation; (S)-3-hydroxy-3-methylglutaryl-CoA from 3-isovaleryl-CoA: step 2/3.</text>
</comment>
<dbReference type="GO" id="GO:1905202">
    <property type="term" value="C:methylcrotonoyl-CoA carboxylase complex"/>
    <property type="evidence" value="ECO:0007669"/>
    <property type="project" value="TreeGrafter"/>
</dbReference>
<evidence type="ECO:0000313" key="10">
    <source>
        <dbReference type="Proteomes" id="UP000594262"/>
    </source>
</evidence>
<evidence type="ECO:0000256" key="6">
    <source>
        <dbReference type="ARBA" id="ARBA00052347"/>
    </source>
</evidence>
<keyword evidence="10" id="KW-1185">Reference proteome</keyword>
<dbReference type="PROSITE" id="PS50980">
    <property type="entry name" value="COA_CT_NTER"/>
    <property type="match status" value="1"/>
</dbReference>
<dbReference type="RefSeq" id="XP_066932528.1">
    <property type="nucleotide sequence ID" value="XM_067076427.1"/>
</dbReference>
<dbReference type="OrthoDB" id="439921at2759"/>
<dbReference type="PROSITE" id="PS50989">
    <property type="entry name" value="COA_CT_CTER"/>
    <property type="match status" value="1"/>
</dbReference>
<evidence type="ECO:0000256" key="3">
    <source>
        <dbReference type="ARBA" id="ARBA00031109"/>
    </source>
</evidence>
<dbReference type="InterPro" id="IPR011762">
    <property type="entry name" value="COA_CT_N"/>
</dbReference>
<feature type="domain" description="CoA carboxyltransferase N-terminal" evidence="7">
    <location>
        <begin position="38"/>
        <end position="297"/>
    </location>
</feature>
<accession>A0A7M5XBF0</accession>
<evidence type="ECO:0000256" key="1">
    <source>
        <dbReference type="ARBA" id="ARBA00025711"/>
    </source>
</evidence>
<sequence>MLALLRRHSNFTKFGCRTIRRFRVLDGNLSLDQSERDRLADEAQKSEELYQEKLAQIMAGSSASAVARHTQKNKKLLARDRIKLLVDQDYPVLELSALAGLDMEYGDVLSAGIVGCIAKVSGQLCVINANDATVKGGTIYPISLKKQLRLQEICEQNNLPAVYLIDSGGAFLPLQSEIFVEGGRSFYNEAIMNSKGIPQLCMVAGSCTAGAAYIPTMANEVVMVDKIGTIFLAGPPLVHAAIGQQITEEALGGATVHCEVSGCADYKAKDEIDAIDTMKDVLSTLNLPEFLPKLSFVEDPFFNEEDLSILSVKRDADGKLDTKKIVARIVDGSRFHEYKPTYGREIICGFARLGSMLVGVVANDGRFTPQSCLKASNFVCLCDERGIPLVFLQDILKVENAETAIELIKYQAELMSYVATTQVPKITIIMGNSFGVGNYAMCGRSMSPRFLFSWPTARVSIHSVDDMKQTINNDEKHLQRLEREVTSVYGSSRIWDDGIVLPKDTRQALIQSLTASMMHKETKKSSNKNVVRL</sequence>
<dbReference type="Pfam" id="PF01039">
    <property type="entry name" value="Carboxyl_trans"/>
    <property type="match status" value="1"/>
</dbReference>
<dbReference type="InterPro" id="IPR045190">
    <property type="entry name" value="MCCB/AccD1-like"/>
</dbReference>
<dbReference type="SUPFAM" id="SSF52096">
    <property type="entry name" value="ClpP/crotonase"/>
    <property type="match status" value="2"/>
</dbReference>
<dbReference type="FunFam" id="3.90.226.10:FF:000046">
    <property type="entry name" value="Geranyl-CoA carboxylase beta subunit"/>
    <property type="match status" value="1"/>
</dbReference>
<evidence type="ECO:0000256" key="4">
    <source>
        <dbReference type="ARBA" id="ARBA00031237"/>
    </source>
</evidence>
<evidence type="ECO:0000259" key="8">
    <source>
        <dbReference type="PROSITE" id="PS50989"/>
    </source>
</evidence>
<name>A0A7M5XBF0_9CNID</name>
<dbReference type="GO" id="GO:0006552">
    <property type="term" value="P:L-leucine catabolic process"/>
    <property type="evidence" value="ECO:0007669"/>
    <property type="project" value="UniProtKB-UniPathway"/>
</dbReference>
<organism evidence="9 10">
    <name type="scientific">Clytia hemisphaerica</name>
    <dbReference type="NCBI Taxonomy" id="252671"/>
    <lineage>
        <taxon>Eukaryota</taxon>
        <taxon>Metazoa</taxon>
        <taxon>Cnidaria</taxon>
        <taxon>Hydrozoa</taxon>
        <taxon>Hydroidolina</taxon>
        <taxon>Leptothecata</taxon>
        <taxon>Obeliida</taxon>
        <taxon>Clytiidae</taxon>
        <taxon>Clytia</taxon>
    </lineage>
</organism>
<dbReference type="AlphaFoldDB" id="A0A7M5XBF0"/>
<dbReference type="InterPro" id="IPR034733">
    <property type="entry name" value="AcCoA_carboxyl_beta"/>
</dbReference>
<reference evidence="9" key="1">
    <citation type="submission" date="2021-01" db="UniProtKB">
        <authorList>
            <consortium name="EnsemblMetazoa"/>
        </authorList>
    </citation>
    <scope>IDENTIFICATION</scope>
</reference>
<dbReference type="GeneID" id="136820235"/>
<dbReference type="Gene3D" id="3.90.226.10">
    <property type="entry name" value="2-enoyl-CoA Hydratase, Chain A, domain 1"/>
    <property type="match status" value="2"/>
</dbReference>
<dbReference type="EC" id="6.4.1.4" evidence="2"/>
<evidence type="ECO:0000256" key="2">
    <source>
        <dbReference type="ARBA" id="ARBA00026116"/>
    </source>
</evidence>
<protein>
    <recommendedName>
        <fullName evidence="2">methylcrotonoyl-CoA carboxylase</fullName>
        <ecNumber evidence="2">6.4.1.4</ecNumber>
    </recommendedName>
    <alternativeName>
        <fullName evidence="5">3-methylcrotonyl-CoA carboxylase 2</fullName>
    </alternativeName>
    <alternativeName>
        <fullName evidence="3">3-methylcrotonyl-CoA carboxylase non-biotin-containing subunit</fullName>
    </alternativeName>
    <alternativeName>
        <fullName evidence="4">3-methylcrotonyl-CoA:carbon dioxide ligase subunit beta</fullName>
    </alternativeName>
</protein>
<dbReference type="GO" id="GO:0005739">
    <property type="term" value="C:mitochondrion"/>
    <property type="evidence" value="ECO:0007669"/>
    <property type="project" value="TreeGrafter"/>
</dbReference>
<dbReference type="InterPro" id="IPR011763">
    <property type="entry name" value="COA_CT_C"/>
</dbReference>
<feature type="domain" description="CoA carboxyltransferase C-terminal" evidence="8">
    <location>
        <begin position="304"/>
        <end position="533"/>
    </location>
</feature>
<evidence type="ECO:0000259" key="7">
    <source>
        <dbReference type="PROSITE" id="PS50980"/>
    </source>
</evidence>
<evidence type="ECO:0000313" key="9">
    <source>
        <dbReference type="EnsemblMetazoa" id="CLYHEMP020444.1"/>
    </source>
</evidence>
<comment type="catalytic activity">
    <reaction evidence="6">
        <text>3-methylbut-2-enoyl-CoA + hydrogencarbonate + ATP = 3-methyl-(2E)-glutaconyl-CoA + ADP + phosphate + H(+)</text>
        <dbReference type="Rhea" id="RHEA:13589"/>
        <dbReference type="ChEBI" id="CHEBI:15378"/>
        <dbReference type="ChEBI" id="CHEBI:17544"/>
        <dbReference type="ChEBI" id="CHEBI:30616"/>
        <dbReference type="ChEBI" id="CHEBI:43474"/>
        <dbReference type="ChEBI" id="CHEBI:57344"/>
        <dbReference type="ChEBI" id="CHEBI:57346"/>
        <dbReference type="ChEBI" id="CHEBI:456216"/>
        <dbReference type="EC" id="6.4.1.4"/>
    </reaction>
</comment>
<dbReference type="Proteomes" id="UP000594262">
    <property type="component" value="Unplaced"/>
</dbReference>
<proteinExistence type="predicted"/>